<accession>A0A8S4QSU4</accession>
<dbReference type="PANTHER" id="PTHR12984:SF16">
    <property type="entry name" value="BLACK MATCH, ISOFORM H"/>
    <property type="match status" value="1"/>
</dbReference>
<dbReference type="InterPro" id="IPR011009">
    <property type="entry name" value="Kinase-like_dom_sf"/>
</dbReference>
<dbReference type="EMBL" id="CAKXAJ010018636">
    <property type="protein sequence ID" value="CAH2217833.1"/>
    <property type="molecule type" value="Genomic_DNA"/>
</dbReference>
<dbReference type="AlphaFoldDB" id="A0A8S4QSU4"/>
<dbReference type="PANTHER" id="PTHR12984">
    <property type="entry name" value="SCY1-RELATED S/T PROTEIN KINASE-LIKE"/>
    <property type="match status" value="1"/>
</dbReference>
<gene>
    <name evidence="1" type="primary">jg281</name>
    <name evidence="1" type="ORF">PAEG_LOCUS5714</name>
</gene>
<keyword evidence="2" id="KW-1185">Reference proteome</keyword>
<sequence length="107" mass="12192">MQHIIDRDPLELVVIAPWSIKIAKITQPNLDFMAPESQMSGQCNILSDMFSLGLVICALFNHGKQLIQANNNPMLYSRQIEFVSIPAFFVNIYLIVNPLPTQYRVPF</sequence>
<reference evidence="1" key="1">
    <citation type="submission" date="2022-03" db="EMBL/GenBank/DDBJ databases">
        <authorList>
            <person name="Lindestad O."/>
        </authorList>
    </citation>
    <scope>NUCLEOTIDE SEQUENCE</scope>
</reference>
<name>A0A8S4QSU4_9NEOP</name>
<protein>
    <submittedName>
        <fullName evidence="1">Jg281 protein</fullName>
    </submittedName>
</protein>
<dbReference type="SUPFAM" id="SSF56112">
    <property type="entry name" value="Protein kinase-like (PK-like)"/>
    <property type="match status" value="1"/>
</dbReference>
<evidence type="ECO:0000313" key="1">
    <source>
        <dbReference type="EMBL" id="CAH2217833.1"/>
    </source>
</evidence>
<dbReference type="OrthoDB" id="79687at2759"/>
<organism evidence="1 2">
    <name type="scientific">Pararge aegeria aegeria</name>
    <dbReference type="NCBI Taxonomy" id="348720"/>
    <lineage>
        <taxon>Eukaryota</taxon>
        <taxon>Metazoa</taxon>
        <taxon>Ecdysozoa</taxon>
        <taxon>Arthropoda</taxon>
        <taxon>Hexapoda</taxon>
        <taxon>Insecta</taxon>
        <taxon>Pterygota</taxon>
        <taxon>Neoptera</taxon>
        <taxon>Endopterygota</taxon>
        <taxon>Lepidoptera</taxon>
        <taxon>Glossata</taxon>
        <taxon>Ditrysia</taxon>
        <taxon>Papilionoidea</taxon>
        <taxon>Nymphalidae</taxon>
        <taxon>Satyrinae</taxon>
        <taxon>Satyrini</taxon>
        <taxon>Parargina</taxon>
        <taxon>Pararge</taxon>
    </lineage>
</organism>
<evidence type="ECO:0000313" key="2">
    <source>
        <dbReference type="Proteomes" id="UP000838756"/>
    </source>
</evidence>
<comment type="caution">
    <text evidence="1">The sequence shown here is derived from an EMBL/GenBank/DDBJ whole genome shotgun (WGS) entry which is preliminary data.</text>
</comment>
<dbReference type="Gene3D" id="1.10.510.10">
    <property type="entry name" value="Transferase(Phosphotransferase) domain 1"/>
    <property type="match status" value="1"/>
</dbReference>
<dbReference type="InterPro" id="IPR051177">
    <property type="entry name" value="CIK-Related_Protein"/>
</dbReference>
<dbReference type="Proteomes" id="UP000838756">
    <property type="component" value="Unassembled WGS sequence"/>
</dbReference>
<proteinExistence type="predicted"/>